<evidence type="ECO:0000313" key="2">
    <source>
        <dbReference type="EMBL" id="ESQ92550.1"/>
    </source>
</evidence>
<name>V4Q3Z5_9CAUL</name>
<feature type="chain" id="PRO_5004725381" evidence="1">
    <location>
        <begin position="28"/>
        <end position="151"/>
    </location>
</feature>
<sequence length="151" mass="14759">MRKMFKKIGLLAAMVMGATAIAGAASAAPNGTYLIKNNASAQVNLTANTFTSAGTTASFPSSVAGGGGVGSGSASTSANVLSGTVYYQDPATGYGCGFTTVVSYNSGTGLYTFTFNKSVLGGAGSTATCAFTASRNTSTGTYSATATIGGF</sequence>
<dbReference type="AlphaFoldDB" id="V4Q3Z5"/>
<feature type="signal peptide" evidence="1">
    <location>
        <begin position="1"/>
        <end position="27"/>
    </location>
</feature>
<reference evidence="2 3" key="1">
    <citation type="journal article" date="2014" name="Nature">
        <title>Sequential evolution of bacterial morphology by co-option of a developmental regulator.</title>
        <authorList>
            <person name="Jiang C."/>
            <person name="Brown P.J."/>
            <person name="Ducret A."/>
            <person name="Brun Y.V."/>
        </authorList>
    </citation>
    <scope>NUCLEOTIDE SEQUENCE [LARGE SCALE GENOMIC DNA]</scope>
    <source>
        <strain evidence="2 3">DSM 16100</strain>
    </source>
</reference>
<keyword evidence="1" id="KW-0732">Signal</keyword>
<dbReference type="RefSeq" id="WP_018082376.1">
    <property type="nucleotide sequence ID" value="NZ_AQWM01000013.1"/>
</dbReference>
<dbReference type="EMBL" id="AWGB01000012">
    <property type="protein sequence ID" value="ESQ92550.1"/>
    <property type="molecule type" value="Genomic_DNA"/>
</dbReference>
<evidence type="ECO:0000313" key="3">
    <source>
        <dbReference type="Proteomes" id="UP000017837"/>
    </source>
</evidence>
<protein>
    <submittedName>
        <fullName evidence="2">Uncharacterized protein</fullName>
    </submittedName>
</protein>
<dbReference type="Proteomes" id="UP000017837">
    <property type="component" value="Unassembled WGS sequence"/>
</dbReference>
<proteinExistence type="predicted"/>
<comment type="caution">
    <text evidence="2">The sequence shown here is derived from an EMBL/GenBank/DDBJ whole genome shotgun (WGS) entry which is preliminary data.</text>
</comment>
<keyword evidence="3" id="KW-1185">Reference proteome</keyword>
<accession>V4Q3Z5</accession>
<evidence type="ECO:0000256" key="1">
    <source>
        <dbReference type="SAM" id="SignalP"/>
    </source>
</evidence>
<organism evidence="2 3">
    <name type="scientific">Asticcacaulis benevestitus DSM 16100 = ATCC BAA-896</name>
    <dbReference type="NCBI Taxonomy" id="1121022"/>
    <lineage>
        <taxon>Bacteria</taxon>
        <taxon>Pseudomonadati</taxon>
        <taxon>Pseudomonadota</taxon>
        <taxon>Alphaproteobacteria</taxon>
        <taxon>Caulobacterales</taxon>
        <taxon>Caulobacteraceae</taxon>
        <taxon>Asticcacaulis</taxon>
    </lineage>
</organism>
<dbReference type="STRING" id="1121022.GCA_000376105_02704"/>
<dbReference type="PATRIC" id="fig|1121022.4.peg.1588"/>
<gene>
    <name evidence="2" type="ORF">ABENE_07895</name>
</gene>